<dbReference type="InterPro" id="IPR000742">
    <property type="entry name" value="EGF"/>
</dbReference>
<organism evidence="4 5">
    <name type="scientific">Globodera rostochiensis</name>
    <name type="common">Golden nematode worm</name>
    <name type="synonym">Heterodera rostochiensis</name>
    <dbReference type="NCBI Taxonomy" id="31243"/>
    <lineage>
        <taxon>Eukaryota</taxon>
        <taxon>Metazoa</taxon>
        <taxon>Ecdysozoa</taxon>
        <taxon>Nematoda</taxon>
        <taxon>Chromadorea</taxon>
        <taxon>Rhabditida</taxon>
        <taxon>Tylenchina</taxon>
        <taxon>Tylenchomorpha</taxon>
        <taxon>Tylenchoidea</taxon>
        <taxon>Heteroderidae</taxon>
        <taxon>Heteroderinae</taxon>
        <taxon>Globodera</taxon>
    </lineage>
</organism>
<dbReference type="SUPFAM" id="SSF57196">
    <property type="entry name" value="EGF/Laminin"/>
    <property type="match status" value="1"/>
</dbReference>
<accession>A0A914H462</accession>
<evidence type="ECO:0000256" key="2">
    <source>
        <dbReference type="PROSITE-ProRule" id="PRU00076"/>
    </source>
</evidence>
<evidence type="ECO:0000313" key="4">
    <source>
        <dbReference type="Proteomes" id="UP000887572"/>
    </source>
</evidence>
<dbReference type="PROSITE" id="PS50026">
    <property type="entry name" value="EGF_3"/>
    <property type="match status" value="2"/>
</dbReference>
<dbReference type="GO" id="GO:0005509">
    <property type="term" value="F:calcium ion binding"/>
    <property type="evidence" value="ECO:0007669"/>
    <property type="project" value="InterPro"/>
</dbReference>
<dbReference type="InterPro" id="IPR000152">
    <property type="entry name" value="EGF-type_Asp/Asn_hydroxyl_site"/>
</dbReference>
<name>A0A914H462_GLORO</name>
<evidence type="ECO:0000256" key="1">
    <source>
        <dbReference type="ARBA" id="ARBA00023157"/>
    </source>
</evidence>
<dbReference type="SMART" id="SM00179">
    <property type="entry name" value="EGF_CA"/>
    <property type="match status" value="2"/>
</dbReference>
<reference evidence="5" key="1">
    <citation type="submission" date="2022-11" db="UniProtKB">
        <authorList>
            <consortium name="WormBaseParasite"/>
        </authorList>
    </citation>
    <scope>IDENTIFICATION</scope>
</reference>
<evidence type="ECO:0000313" key="5">
    <source>
        <dbReference type="WBParaSite" id="Gr19_v10_g1368.t1"/>
    </source>
</evidence>
<dbReference type="WBParaSite" id="Gr19_v10_g1368.t1">
    <property type="protein sequence ID" value="Gr19_v10_g1368.t1"/>
    <property type="gene ID" value="Gr19_v10_g1368"/>
</dbReference>
<dbReference type="Pfam" id="PF00008">
    <property type="entry name" value="EGF"/>
    <property type="match status" value="1"/>
</dbReference>
<dbReference type="Proteomes" id="UP000887572">
    <property type="component" value="Unplaced"/>
</dbReference>
<dbReference type="InterPro" id="IPR001881">
    <property type="entry name" value="EGF-like_Ca-bd_dom"/>
</dbReference>
<proteinExistence type="predicted"/>
<protein>
    <submittedName>
        <fullName evidence="5">EGF-like domain-containing protein</fullName>
    </submittedName>
</protein>
<keyword evidence="1" id="KW-1015">Disulfide bond</keyword>
<keyword evidence="2" id="KW-0245">EGF-like domain</keyword>
<sequence>MLILFIRTPVYGQTQSSCSKNNCHPMAICIESVPNSYRCECIVGHRDMNPANPGRKCVSMLGFNECTREEDNECSENAKCIDLAFEYTCKCLRGYEDVSPKGTVPGSNNLLNGFGANGGNLMNGMNPRNMANMGNNFGGMANQFRGLGQNFRSQFG</sequence>
<feature type="domain" description="EGF-like" evidence="3">
    <location>
        <begin position="62"/>
        <end position="101"/>
    </location>
</feature>
<dbReference type="PROSITE" id="PS00010">
    <property type="entry name" value="ASX_HYDROXYL"/>
    <property type="match status" value="1"/>
</dbReference>
<dbReference type="Gene3D" id="2.10.25.10">
    <property type="entry name" value="Laminin"/>
    <property type="match status" value="1"/>
</dbReference>
<evidence type="ECO:0000259" key="3">
    <source>
        <dbReference type="PROSITE" id="PS50026"/>
    </source>
</evidence>
<feature type="domain" description="EGF-like" evidence="3">
    <location>
        <begin position="14"/>
        <end position="51"/>
    </location>
</feature>
<dbReference type="SMART" id="SM00181">
    <property type="entry name" value="EGF"/>
    <property type="match status" value="2"/>
</dbReference>
<keyword evidence="4" id="KW-1185">Reference proteome</keyword>
<dbReference type="AlphaFoldDB" id="A0A914H462"/>
<comment type="caution">
    <text evidence="2">Lacks conserved residue(s) required for the propagation of feature annotation.</text>
</comment>